<accession>A0AAV8R968</accession>
<organism evidence="1 2">
    <name type="scientific">Ensete ventricosum</name>
    <name type="common">Abyssinian banana</name>
    <name type="synonym">Musa ensete</name>
    <dbReference type="NCBI Taxonomy" id="4639"/>
    <lineage>
        <taxon>Eukaryota</taxon>
        <taxon>Viridiplantae</taxon>
        <taxon>Streptophyta</taxon>
        <taxon>Embryophyta</taxon>
        <taxon>Tracheophyta</taxon>
        <taxon>Spermatophyta</taxon>
        <taxon>Magnoliopsida</taxon>
        <taxon>Liliopsida</taxon>
        <taxon>Zingiberales</taxon>
        <taxon>Musaceae</taxon>
        <taxon>Ensete</taxon>
    </lineage>
</organism>
<dbReference type="EMBL" id="JAQQAF010000004">
    <property type="protein sequence ID" value="KAJ8493415.1"/>
    <property type="molecule type" value="Genomic_DNA"/>
</dbReference>
<gene>
    <name evidence="1" type="ORF">OPV22_015136</name>
</gene>
<dbReference type="Proteomes" id="UP001222027">
    <property type="component" value="Unassembled WGS sequence"/>
</dbReference>
<keyword evidence="2" id="KW-1185">Reference proteome</keyword>
<proteinExistence type="predicted"/>
<protein>
    <submittedName>
        <fullName evidence="1">Uncharacterized protein</fullName>
    </submittedName>
</protein>
<sequence>MSVVWVGDLGSAGRLTRLATPPPYLSEEESVLVGRLKGILSSSCAIKEMTELWLAETGWISGIFVGCRE</sequence>
<reference evidence="1 2" key="1">
    <citation type="submission" date="2022-12" db="EMBL/GenBank/DDBJ databases">
        <title>Chromosome-scale assembly of the Ensete ventricosum genome.</title>
        <authorList>
            <person name="Dussert Y."/>
            <person name="Stocks J."/>
            <person name="Wendawek A."/>
            <person name="Woldeyes F."/>
            <person name="Nichols R.A."/>
            <person name="Borrell J.S."/>
        </authorList>
    </citation>
    <scope>NUCLEOTIDE SEQUENCE [LARGE SCALE GENOMIC DNA]</scope>
    <source>
        <strain evidence="2">cv. Maze</strain>
        <tissue evidence="1">Seeds</tissue>
    </source>
</reference>
<dbReference type="AlphaFoldDB" id="A0AAV8R968"/>
<name>A0AAV8R968_ENSVE</name>
<evidence type="ECO:0000313" key="1">
    <source>
        <dbReference type="EMBL" id="KAJ8493415.1"/>
    </source>
</evidence>
<evidence type="ECO:0000313" key="2">
    <source>
        <dbReference type="Proteomes" id="UP001222027"/>
    </source>
</evidence>
<comment type="caution">
    <text evidence="1">The sequence shown here is derived from an EMBL/GenBank/DDBJ whole genome shotgun (WGS) entry which is preliminary data.</text>
</comment>